<keyword evidence="2" id="KW-1185">Reference proteome</keyword>
<comment type="caution">
    <text evidence="1">The sequence shown here is derived from an EMBL/GenBank/DDBJ whole genome shotgun (WGS) entry which is preliminary data.</text>
</comment>
<organism evidence="1 2">
    <name type="scientific">Mycena metata</name>
    <dbReference type="NCBI Taxonomy" id="1033252"/>
    <lineage>
        <taxon>Eukaryota</taxon>
        <taxon>Fungi</taxon>
        <taxon>Dikarya</taxon>
        <taxon>Basidiomycota</taxon>
        <taxon>Agaricomycotina</taxon>
        <taxon>Agaricomycetes</taxon>
        <taxon>Agaricomycetidae</taxon>
        <taxon>Agaricales</taxon>
        <taxon>Marasmiineae</taxon>
        <taxon>Mycenaceae</taxon>
        <taxon>Mycena</taxon>
    </lineage>
</organism>
<dbReference type="AlphaFoldDB" id="A0AAD7HVC3"/>
<dbReference type="InterPro" id="IPR059179">
    <property type="entry name" value="MLKL-like_MCAfunc"/>
</dbReference>
<sequence>MANCTPFPYVSTALGAGVALLELIQMVGKSSDDLIYLAESVVTIMTLLRDEMEAHPTTESRNFRRVCTEFEVHLTQISKDLQLMSRNWSSSKFRKYLNSQNIRDRIDQFTRQVNDLRANATFIVATGARLDVASVADDVATVKVGMVDLQRKLANQRPPFDGGAPERVLHDLARYEEDSSSMP</sequence>
<dbReference type="Gene3D" id="1.20.930.20">
    <property type="entry name" value="Adaptor protein Cbl, N-terminal domain"/>
    <property type="match status" value="1"/>
</dbReference>
<reference evidence="1" key="1">
    <citation type="submission" date="2023-03" db="EMBL/GenBank/DDBJ databases">
        <title>Massive genome expansion in bonnet fungi (Mycena s.s.) driven by repeated elements and novel gene families across ecological guilds.</title>
        <authorList>
            <consortium name="Lawrence Berkeley National Laboratory"/>
            <person name="Harder C.B."/>
            <person name="Miyauchi S."/>
            <person name="Viragh M."/>
            <person name="Kuo A."/>
            <person name="Thoen E."/>
            <person name="Andreopoulos B."/>
            <person name="Lu D."/>
            <person name="Skrede I."/>
            <person name="Drula E."/>
            <person name="Henrissat B."/>
            <person name="Morin E."/>
            <person name="Kohler A."/>
            <person name="Barry K."/>
            <person name="LaButti K."/>
            <person name="Morin E."/>
            <person name="Salamov A."/>
            <person name="Lipzen A."/>
            <person name="Mereny Z."/>
            <person name="Hegedus B."/>
            <person name="Baldrian P."/>
            <person name="Stursova M."/>
            <person name="Weitz H."/>
            <person name="Taylor A."/>
            <person name="Grigoriev I.V."/>
            <person name="Nagy L.G."/>
            <person name="Martin F."/>
            <person name="Kauserud H."/>
        </authorList>
    </citation>
    <scope>NUCLEOTIDE SEQUENCE</scope>
    <source>
        <strain evidence="1">CBHHK182m</strain>
    </source>
</reference>
<evidence type="ECO:0000313" key="1">
    <source>
        <dbReference type="EMBL" id="KAJ7728459.1"/>
    </source>
</evidence>
<evidence type="ECO:0008006" key="3">
    <source>
        <dbReference type="Google" id="ProtNLM"/>
    </source>
</evidence>
<accession>A0AAD7HVC3</accession>
<dbReference type="InterPro" id="IPR036537">
    <property type="entry name" value="Adaptor_Cbl_N_dom_sf"/>
</dbReference>
<proteinExistence type="predicted"/>
<name>A0AAD7HVC3_9AGAR</name>
<gene>
    <name evidence="1" type="ORF">B0H16DRAFT_241062</name>
</gene>
<protein>
    <recommendedName>
        <fullName evidence="3">Fungal N-terminal domain-containing protein</fullName>
    </recommendedName>
</protein>
<dbReference type="GO" id="GO:0007166">
    <property type="term" value="P:cell surface receptor signaling pathway"/>
    <property type="evidence" value="ECO:0007669"/>
    <property type="project" value="InterPro"/>
</dbReference>
<dbReference type="EMBL" id="JARKIB010000172">
    <property type="protein sequence ID" value="KAJ7728459.1"/>
    <property type="molecule type" value="Genomic_DNA"/>
</dbReference>
<dbReference type="CDD" id="cd21037">
    <property type="entry name" value="MLKL_NTD"/>
    <property type="match status" value="1"/>
</dbReference>
<dbReference type="Proteomes" id="UP001215598">
    <property type="component" value="Unassembled WGS sequence"/>
</dbReference>
<evidence type="ECO:0000313" key="2">
    <source>
        <dbReference type="Proteomes" id="UP001215598"/>
    </source>
</evidence>